<dbReference type="KEGG" id="sva:SVA_2178"/>
<dbReference type="Gene3D" id="1.20.950.20">
    <property type="entry name" value="Transmembrane di-heme cytochromes, Chain C"/>
    <property type="match status" value="1"/>
</dbReference>
<protein>
    <submittedName>
        <fullName evidence="2">Nitrate reductase subunit gamma</fullName>
    </submittedName>
</protein>
<dbReference type="RefSeq" id="WP_096461211.1">
    <property type="nucleotide sequence ID" value="NZ_AP014936.1"/>
</dbReference>
<reference evidence="2 3" key="1">
    <citation type="submission" date="2015-08" db="EMBL/GenBank/DDBJ databases">
        <title>Complete genome sequence of Sulfurifustis variabilis.</title>
        <authorList>
            <person name="Miura A."/>
            <person name="Kojima H."/>
            <person name="Fukui M."/>
        </authorList>
    </citation>
    <scope>NUCLEOTIDE SEQUENCE [LARGE SCALE GENOMIC DNA]</scope>
    <source>
        <strain evidence="3">skN76</strain>
    </source>
</reference>
<accession>A0A1B4V5C5</accession>
<keyword evidence="1" id="KW-0812">Transmembrane</keyword>
<proteinExistence type="predicted"/>
<evidence type="ECO:0000313" key="2">
    <source>
        <dbReference type="EMBL" id="BAU48728.1"/>
    </source>
</evidence>
<feature type="transmembrane region" description="Helical" evidence="1">
    <location>
        <begin position="151"/>
        <end position="170"/>
    </location>
</feature>
<evidence type="ECO:0000313" key="3">
    <source>
        <dbReference type="Proteomes" id="UP000218899"/>
    </source>
</evidence>
<name>A0A1B4V5C5_9GAMM</name>
<dbReference type="AlphaFoldDB" id="A0A1B4V5C5"/>
<keyword evidence="1" id="KW-0472">Membrane</keyword>
<dbReference type="Proteomes" id="UP000218899">
    <property type="component" value="Chromosome"/>
</dbReference>
<keyword evidence="3" id="KW-1185">Reference proteome</keyword>
<dbReference type="OrthoDB" id="7872966at2"/>
<feature type="transmembrane region" description="Helical" evidence="1">
    <location>
        <begin position="14"/>
        <end position="33"/>
    </location>
</feature>
<organism evidence="2 3">
    <name type="scientific">Sulfurifustis variabilis</name>
    <dbReference type="NCBI Taxonomy" id="1675686"/>
    <lineage>
        <taxon>Bacteria</taxon>
        <taxon>Pseudomonadati</taxon>
        <taxon>Pseudomonadota</taxon>
        <taxon>Gammaproteobacteria</taxon>
        <taxon>Acidiferrobacterales</taxon>
        <taxon>Acidiferrobacteraceae</taxon>
        <taxon>Sulfurifustis</taxon>
    </lineage>
</organism>
<gene>
    <name evidence="2" type="ORF">SVA_2178</name>
</gene>
<dbReference type="EMBL" id="AP014936">
    <property type="protein sequence ID" value="BAU48728.1"/>
    <property type="molecule type" value="Genomic_DNA"/>
</dbReference>
<dbReference type="InterPro" id="IPR036197">
    <property type="entry name" value="NarG-like_sf"/>
</dbReference>
<evidence type="ECO:0000256" key="1">
    <source>
        <dbReference type="SAM" id="Phobius"/>
    </source>
</evidence>
<feature type="transmembrane region" description="Helical" evidence="1">
    <location>
        <begin position="176"/>
        <end position="192"/>
    </location>
</feature>
<dbReference type="SUPFAM" id="SSF103501">
    <property type="entry name" value="Respiratory nitrate reductase 1 gamma chain"/>
    <property type="match status" value="1"/>
</dbReference>
<feature type="transmembrane region" description="Helical" evidence="1">
    <location>
        <begin position="76"/>
        <end position="98"/>
    </location>
</feature>
<feature type="transmembrane region" description="Helical" evidence="1">
    <location>
        <begin position="110"/>
        <end position="131"/>
    </location>
</feature>
<sequence length="219" mass="24897">MELLDFARGPAMEWAFAIFIIGVLWRLFGIFFLHHRRDLNEPRHGGAAPWWGAVKTVFSRMWPRREFRERNTYSTVLGYVSHIGLAIVVFGGAFHLLFIRDLFGVSWPALPTAFVYLSGVVALVAFIALLVRRITHPVLRLLSNFDDYFSWFVAVAPLVTGLMAVAHLGARYETLLAIHILSFQLLLVWFPFGKLMHAFLFVPARAVTGYVFTRRGAAT</sequence>
<keyword evidence="1" id="KW-1133">Transmembrane helix</keyword>